<dbReference type="EMBL" id="CM051395">
    <property type="protein sequence ID" value="KAJ4724736.1"/>
    <property type="molecule type" value="Genomic_DNA"/>
</dbReference>
<keyword evidence="2" id="KW-1185">Reference proteome</keyword>
<sequence>MASSNDKVSLPGCGFDPNDSEIVTLLRNKLAGSTKVSDFIIDNINFYSREPKEVYDSGIDSGHNKRYFLTNLKYKHGQVINRQTPSKGSWTMTGPSGDIVDQSATWKSFTYHTAQKMRTLWLMKEYTLAEAPLLALCVLYNSSHN</sequence>
<dbReference type="Proteomes" id="UP001164539">
    <property type="component" value="Chromosome 2"/>
</dbReference>
<evidence type="ECO:0000313" key="1">
    <source>
        <dbReference type="EMBL" id="KAJ4724736.1"/>
    </source>
</evidence>
<reference evidence="1 2" key="1">
    <citation type="journal article" date="2023" name="Science">
        <title>Complex scaffold remodeling in plant triterpene biosynthesis.</title>
        <authorList>
            <person name="De La Pena R."/>
            <person name="Hodgson H."/>
            <person name="Liu J.C."/>
            <person name="Stephenson M.J."/>
            <person name="Martin A.C."/>
            <person name="Owen C."/>
            <person name="Harkess A."/>
            <person name="Leebens-Mack J."/>
            <person name="Jimenez L.E."/>
            <person name="Osbourn A."/>
            <person name="Sattely E.S."/>
        </authorList>
    </citation>
    <scope>NUCLEOTIDE SEQUENCE [LARGE SCALE GENOMIC DNA]</scope>
    <source>
        <strain evidence="2">cv. JPN11</strain>
        <tissue evidence="1">Leaf</tissue>
    </source>
</reference>
<name>A0ACC1YMN6_MELAZ</name>
<evidence type="ECO:0000313" key="2">
    <source>
        <dbReference type="Proteomes" id="UP001164539"/>
    </source>
</evidence>
<gene>
    <name evidence="1" type="ORF">OWV82_003692</name>
</gene>
<proteinExistence type="predicted"/>
<comment type="caution">
    <text evidence="1">The sequence shown here is derived from an EMBL/GenBank/DDBJ whole genome shotgun (WGS) entry which is preliminary data.</text>
</comment>
<protein>
    <submittedName>
        <fullName evidence="1">NAC domain-containing protein</fullName>
    </submittedName>
</protein>
<organism evidence="1 2">
    <name type="scientific">Melia azedarach</name>
    <name type="common">Chinaberry tree</name>
    <dbReference type="NCBI Taxonomy" id="155640"/>
    <lineage>
        <taxon>Eukaryota</taxon>
        <taxon>Viridiplantae</taxon>
        <taxon>Streptophyta</taxon>
        <taxon>Embryophyta</taxon>
        <taxon>Tracheophyta</taxon>
        <taxon>Spermatophyta</taxon>
        <taxon>Magnoliopsida</taxon>
        <taxon>eudicotyledons</taxon>
        <taxon>Gunneridae</taxon>
        <taxon>Pentapetalae</taxon>
        <taxon>rosids</taxon>
        <taxon>malvids</taxon>
        <taxon>Sapindales</taxon>
        <taxon>Meliaceae</taxon>
        <taxon>Melia</taxon>
    </lineage>
</organism>
<accession>A0ACC1YMN6</accession>